<keyword evidence="1" id="KW-0547">Nucleotide-binding</keyword>
<dbReference type="Proteomes" id="UP000789570">
    <property type="component" value="Unassembled WGS sequence"/>
</dbReference>
<comment type="caution">
    <text evidence="3">The sequence shown here is derived from an EMBL/GenBank/DDBJ whole genome shotgun (WGS) entry which is preliminary data.</text>
</comment>
<dbReference type="SUPFAM" id="SSF53067">
    <property type="entry name" value="Actin-like ATPase domain"/>
    <property type="match status" value="1"/>
</dbReference>
<dbReference type="InterPro" id="IPR013126">
    <property type="entry name" value="Hsp_70_fam"/>
</dbReference>
<proteinExistence type="predicted"/>
<dbReference type="PANTHER" id="PTHR19375">
    <property type="entry name" value="HEAT SHOCK PROTEIN 70KDA"/>
    <property type="match status" value="1"/>
</dbReference>
<dbReference type="AlphaFoldDB" id="A0A9N9D9V7"/>
<keyword evidence="2" id="KW-0067">ATP-binding</keyword>
<dbReference type="Gene3D" id="3.30.420.40">
    <property type="match status" value="1"/>
</dbReference>
<gene>
    <name evidence="3" type="ORF">FCALED_LOCUS9884</name>
</gene>
<accession>A0A9N9D9V7</accession>
<keyword evidence="4" id="KW-1185">Reference proteome</keyword>
<evidence type="ECO:0000256" key="2">
    <source>
        <dbReference type="ARBA" id="ARBA00022840"/>
    </source>
</evidence>
<sequence length="56" mass="6373">MRLKAVSGNTLLGGEDFVNRLVNHFCTSIHAQFRKDLKKNARALRRLKNASECEKS</sequence>
<dbReference type="OrthoDB" id="2685104at2759"/>
<evidence type="ECO:0000313" key="3">
    <source>
        <dbReference type="EMBL" id="CAG8627482.1"/>
    </source>
</evidence>
<evidence type="ECO:0000313" key="4">
    <source>
        <dbReference type="Proteomes" id="UP000789570"/>
    </source>
</evidence>
<evidence type="ECO:0000256" key="1">
    <source>
        <dbReference type="ARBA" id="ARBA00022741"/>
    </source>
</evidence>
<reference evidence="3" key="1">
    <citation type="submission" date="2021-06" db="EMBL/GenBank/DDBJ databases">
        <authorList>
            <person name="Kallberg Y."/>
            <person name="Tangrot J."/>
            <person name="Rosling A."/>
        </authorList>
    </citation>
    <scope>NUCLEOTIDE SEQUENCE</scope>
    <source>
        <strain evidence="3">UK204</strain>
    </source>
</reference>
<dbReference type="Pfam" id="PF00012">
    <property type="entry name" value="HSP70"/>
    <property type="match status" value="1"/>
</dbReference>
<protein>
    <submittedName>
        <fullName evidence="3">7564_t:CDS:1</fullName>
    </submittedName>
</protein>
<dbReference type="Gene3D" id="3.90.640.10">
    <property type="entry name" value="Actin, Chain A, domain 4"/>
    <property type="match status" value="1"/>
</dbReference>
<dbReference type="GO" id="GO:0005524">
    <property type="term" value="F:ATP binding"/>
    <property type="evidence" value="ECO:0007669"/>
    <property type="project" value="UniProtKB-KW"/>
</dbReference>
<name>A0A9N9D9V7_9GLOM</name>
<dbReference type="GO" id="GO:0140662">
    <property type="term" value="F:ATP-dependent protein folding chaperone"/>
    <property type="evidence" value="ECO:0007669"/>
    <property type="project" value="InterPro"/>
</dbReference>
<dbReference type="InterPro" id="IPR043129">
    <property type="entry name" value="ATPase_NBD"/>
</dbReference>
<organism evidence="3 4">
    <name type="scientific">Funneliformis caledonium</name>
    <dbReference type="NCBI Taxonomy" id="1117310"/>
    <lineage>
        <taxon>Eukaryota</taxon>
        <taxon>Fungi</taxon>
        <taxon>Fungi incertae sedis</taxon>
        <taxon>Mucoromycota</taxon>
        <taxon>Glomeromycotina</taxon>
        <taxon>Glomeromycetes</taxon>
        <taxon>Glomerales</taxon>
        <taxon>Glomeraceae</taxon>
        <taxon>Funneliformis</taxon>
    </lineage>
</organism>
<dbReference type="EMBL" id="CAJVPQ010003413">
    <property type="protein sequence ID" value="CAG8627482.1"/>
    <property type="molecule type" value="Genomic_DNA"/>
</dbReference>